<sequence length="380" mass="42820">MKKVCFLITVVLFFACGSSDSAGVPSENCQIDKSDILDVPNLGFDTKYRHTQYLEVNGQALLFAYSQKFSRIDVLNLKNGEHQPSITLAQEGPEAVGDISSFHVISLDSIAILTFQDFLFVNNEGKVLDRMKINGSNADFTGLDFKKHFLYNSLMNTSPILPMAGGRWAVAVRRIDASRDMPAFYTGTKMVLLDPRTKTIQETGIEFPEEFRSANYPVTSLLACRDRDGITFAFGSAMGLYHYQEASGQISTVKLVGDTYEKGMDTFVGDVYDTKSLNSYVSENSQMVSLLFNPYLGHYYRFNYGPYPFEITGNEGKLGYLYLTILDANFRILAQECLLWDFQYYGAAPTPNGLFIYTSNDEEDLSRFTYSMVRCDFKLL</sequence>
<reference evidence="2" key="1">
    <citation type="submission" date="2020-08" db="EMBL/GenBank/DDBJ databases">
        <title>Lewinella bacteria from marine environments.</title>
        <authorList>
            <person name="Zhong Y."/>
        </authorList>
    </citation>
    <scope>NUCLEOTIDE SEQUENCE</scope>
    <source>
        <strain evidence="2">KCTC 42187</strain>
    </source>
</reference>
<keyword evidence="1" id="KW-0732">Signal</keyword>
<dbReference type="PROSITE" id="PS51257">
    <property type="entry name" value="PROKAR_LIPOPROTEIN"/>
    <property type="match status" value="1"/>
</dbReference>
<dbReference type="EMBL" id="JACSIT010000142">
    <property type="protein sequence ID" value="MBC6995980.1"/>
    <property type="molecule type" value="Genomic_DNA"/>
</dbReference>
<feature type="chain" id="PRO_5036826523" evidence="1">
    <location>
        <begin position="23"/>
        <end position="380"/>
    </location>
</feature>
<evidence type="ECO:0000313" key="2">
    <source>
        <dbReference type="EMBL" id="MBC6995980.1"/>
    </source>
</evidence>
<comment type="caution">
    <text evidence="2">The sequence shown here is derived from an EMBL/GenBank/DDBJ whole genome shotgun (WGS) entry which is preliminary data.</text>
</comment>
<feature type="signal peptide" evidence="1">
    <location>
        <begin position="1"/>
        <end position="22"/>
    </location>
</feature>
<evidence type="ECO:0000313" key="3">
    <source>
        <dbReference type="Proteomes" id="UP000650081"/>
    </source>
</evidence>
<dbReference type="InterPro" id="IPR025316">
    <property type="entry name" value="DUF4221"/>
</dbReference>
<dbReference type="RefSeq" id="WP_187468006.1">
    <property type="nucleotide sequence ID" value="NZ_JACSIT010000142.1"/>
</dbReference>
<accession>A0A923T8T7</accession>
<proteinExistence type="predicted"/>
<name>A0A923T8T7_9BACT</name>
<evidence type="ECO:0000256" key="1">
    <source>
        <dbReference type="SAM" id="SignalP"/>
    </source>
</evidence>
<dbReference type="Pfam" id="PF13970">
    <property type="entry name" value="DUF4221"/>
    <property type="match status" value="1"/>
</dbReference>
<gene>
    <name evidence="2" type="ORF">H9S92_17560</name>
</gene>
<organism evidence="2 3">
    <name type="scientific">Neolewinella lacunae</name>
    <dbReference type="NCBI Taxonomy" id="1517758"/>
    <lineage>
        <taxon>Bacteria</taxon>
        <taxon>Pseudomonadati</taxon>
        <taxon>Bacteroidota</taxon>
        <taxon>Saprospiria</taxon>
        <taxon>Saprospirales</taxon>
        <taxon>Lewinellaceae</taxon>
        <taxon>Neolewinella</taxon>
    </lineage>
</organism>
<dbReference type="Proteomes" id="UP000650081">
    <property type="component" value="Unassembled WGS sequence"/>
</dbReference>
<keyword evidence="3" id="KW-1185">Reference proteome</keyword>
<protein>
    <submittedName>
        <fullName evidence="2">DUF4221 family protein</fullName>
    </submittedName>
</protein>
<dbReference type="AlphaFoldDB" id="A0A923T8T7"/>